<dbReference type="FunFam" id="3.30.70.3490:FF:000001">
    <property type="entry name" value="Oxysterol-binding protein"/>
    <property type="match status" value="1"/>
</dbReference>
<dbReference type="PANTHER" id="PTHR10972">
    <property type="entry name" value="OXYSTEROL-BINDING PROTEIN-RELATED"/>
    <property type="match status" value="1"/>
</dbReference>
<name>R7TKH4_CAPTE</name>
<evidence type="ECO:0000256" key="16">
    <source>
        <dbReference type="SAM" id="MobiDB-lite"/>
    </source>
</evidence>
<evidence type="ECO:0000256" key="9">
    <source>
        <dbReference type="ARBA" id="ARBA00023121"/>
    </source>
</evidence>
<dbReference type="SUPFAM" id="SSF50729">
    <property type="entry name" value="PH domain-like"/>
    <property type="match status" value="1"/>
</dbReference>
<dbReference type="HOGENOM" id="CLU_012334_3_1_1"/>
<reference evidence="20" key="1">
    <citation type="submission" date="2012-12" db="EMBL/GenBank/DDBJ databases">
        <authorList>
            <person name="Hellsten U."/>
            <person name="Grimwood J."/>
            <person name="Chapman J.A."/>
            <person name="Shapiro H."/>
            <person name="Aerts A."/>
            <person name="Otillar R.P."/>
            <person name="Terry A.Y."/>
            <person name="Boore J.L."/>
            <person name="Simakov O."/>
            <person name="Marletaz F."/>
            <person name="Cho S.-J."/>
            <person name="Edsinger-Gonzales E."/>
            <person name="Havlak P."/>
            <person name="Kuo D.-H."/>
            <person name="Larsson T."/>
            <person name="Lv J."/>
            <person name="Arendt D."/>
            <person name="Savage R."/>
            <person name="Osoegawa K."/>
            <person name="de Jong P."/>
            <person name="Lindberg D.R."/>
            <person name="Seaver E.C."/>
            <person name="Weisblat D.A."/>
            <person name="Putnam N.H."/>
            <person name="Grigoriev I.V."/>
            <person name="Rokhsar D.S."/>
        </authorList>
    </citation>
    <scope>NUCLEOTIDE SEQUENCE</scope>
    <source>
        <strain evidence="20">I ESC-2004</strain>
    </source>
</reference>
<keyword evidence="8 15" id="KW-0445">Lipid transport</keyword>
<dbReference type="OrthoDB" id="14833at2759"/>
<dbReference type="AlphaFoldDB" id="R7TKH4"/>
<dbReference type="Gene3D" id="2.40.160.120">
    <property type="match status" value="1"/>
</dbReference>
<dbReference type="PROSITE" id="PS01013">
    <property type="entry name" value="OSBP"/>
    <property type="match status" value="1"/>
</dbReference>
<dbReference type="GO" id="GO:0031902">
    <property type="term" value="C:late endosome membrane"/>
    <property type="evidence" value="ECO:0007669"/>
    <property type="project" value="UniProtKB-SubCell"/>
</dbReference>
<dbReference type="FunFam" id="1.10.287.2720:FF:000001">
    <property type="entry name" value="Oxysterol-binding OBPalpha"/>
    <property type="match status" value="1"/>
</dbReference>
<dbReference type="Gene3D" id="2.30.29.30">
    <property type="entry name" value="Pleckstrin-homology domain (PH domain)/Phosphotyrosine-binding domain (PTB)"/>
    <property type="match status" value="1"/>
</dbReference>
<comment type="subcellular location">
    <subcellularLocation>
        <location evidence="1">Golgi apparatus</location>
        <location evidence="1">trans-Golgi network membrane</location>
    </subcellularLocation>
    <subcellularLocation>
        <location evidence="2">Late endosome membrane</location>
    </subcellularLocation>
</comment>
<dbReference type="GO" id="GO:0032934">
    <property type="term" value="F:sterol binding"/>
    <property type="evidence" value="ECO:0007669"/>
    <property type="project" value="TreeGrafter"/>
</dbReference>
<dbReference type="InterPro" id="IPR018494">
    <property type="entry name" value="Oxysterol-bd_CS"/>
</dbReference>
<evidence type="ECO:0000259" key="17">
    <source>
        <dbReference type="PROSITE" id="PS50003"/>
    </source>
</evidence>
<keyword evidence="6" id="KW-0007">Acetylation</keyword>
<dbReference type="GO" id="GO:0005794">
    <property type="term" value="C:Golgi apparatus"/>
    <property type="evidence" value="ECO:0007669"/>
    <property type="project" value="UniProtKB-SubCell"/>
</dbReference>
<dbReference type="SMART" id="SM00233">
    <property type="entry name" value="PH"/>
    <property type="match status" value="1"/>
</dbReference>
<dbReference type="Proteomes" id="UP000014760">
    <property type="component" value="Unassembled WGS sequence"/>
</dbReference>
<evidence type="ECO:0000313" key="20">
    <source>
        <dbReference type="Proteomes" id="UP000014760"/>
    </source>
</evidence>
<dbReference type="Gene3D" id="1.10.287.2720">
    <property type="match status" value="1"/>
</dbReference>
<dbReference type="FunFam" id="2.40.160.120:FF:000002">
    <property type="entry name" value="Oxysterol-binding protein"/>
    <property type="match status" value="1"/>
</dbReference>
<dbReference type="CDD" id="cd13291">
    <property type="entry name" value="PH_ORP10_ORP11"/>
    <property type="match status" value="1"/>
</dbReference>
<evidence type="ECO:0000256" key="1">
    <source>
        <dbReference type="ARBA" id="ARBA00004198"/>
    </source>
</evidence>
<keyword evidence="4" id="KW-0597">Phosphoprotein</keyword>
<dbReference type="FunFam" id="2.30.29.30:FF:000154">
    <property type="entry name" value="Oxysterol-binding protein"/>
    <property type="match status" value="1"/>
</dbReference>
<comment type="subunit">
    <text evidence="13">Heterodimer with OSBPL9.</text>
</comment>
<gene>
    <name evidence="18" type="ORF">CAPTEDRAFT_227574</name>
</gene>
<keyword evidence="7" id="KW-0333">Golgi apparatus</keyword>
<accession>R7TKH4</accession>
<evidence type="ECO:0000256" key="4">
    <source>
        <dbReference type="ARBA" id="ARBA00022553"/>
    </source>
</evidence>
<protein>
    <recommendedName>
        <fullName evidence="15">Oxysterol-binding protein</fullName>
    </recommendedName>
</protein>
<comment type="similarity">
    <text evidence="14">Belongs to the OSBP family.</text>
</comment>
<feature type="compositionally biased region" description="Polar residues" evidence="16">
    <location>
        <begin position="195"/>
        <end position="217"/>
    </location>
</feature>
<keyword evidence="20" id="KW-1185">Reference proteome</keyword>
<evidence type="ECO:0000256" key="11">
    <source>
        <dbReference type="ARBA" id="ARBA00050284"/>
    </source>
</evidence>
<keyword evidence="5" id="KW-0967">Endosome</keyword>
<dbReference type="SUPFAM" id="SSF144000">
    <property type="entry name" value="Oxysterol-binding protein-like"/>
    <property type="match status" value="1"/>
</dbReference>
<dbReference type="PROSITE" id="PS50003">
    <property type="entry name" value="PH_DOMAIN"/>
    <property type="match status" value="1"/>
</dbReference>
<evidence type="ECO:0000256" key="7">
    <source>
        <dbReference type="ARBA" id="ARBA00023034"/>
    </source>
</evidence>
<feature type="compositionally biased region" description="Low complexity" evidence="16">
    <location>
        <begin position="170"/>
        <end position="180"/>
    </location>
</feature>
<dbReference type="EMBL" id="AMQN01013517">
    <property type="status" value="NOT_ANNOTATED_CDS"/>
    <property type="molecule type" value="Genomic_DNA"/>
</dbReference>
<dbReference type="GO" id="GO:0006869">
    <property type="term" value="P:lipid transport"/>
    <property type="evidence" value="ECO:0007669"/>
    <property type="project" value="UniProtKB-KW"/>
</dbReference>
<dbReference type="Gene3D" id="3.30.70.3490">
    <property type="match status" value="1"/>
</dbReference>
<dbReference type="FunCoup" id="R7TKH4">
    <property type="interactions" value="1945"/>
</dbReference>
<comment type="catalytic activity">
    <reaction evidence="11">
        <text>a 1,2-diacyl-sn-glycero-3-phospho-(1D-myo-inositol 4-phosphate)(out) + a 1,2-diacyl-sn-glycero-3-phospho-L-serine(in) = a 1,2-diacyl-sn-glycero-3-phospho-(1D-myo-inositol 4-phosphate)(in) + a 1,2-diacyl-sn-glycero-3-phospho-L-serine(out)</text>
        <dbReference type="Rhea" id="RHEA:81667"/>
        <dbReference type="ChEBI" id="CHEBI:57262"/>
        <dbReference type="ChEBI" id="CHEBI:58178"/>
    </reaction>
</comment>
<sequence>MENSSKSKGRKSWLRKSHGASKSSGNIAVRSATPRKSSDSTDDGQPLEGLLYKYTNVMKGWQYRWFTLDPESGRLDYFEKEEHKRLQRPRGSIHLAGAVMSPSDEDSQTFTVNAANGEIYKLKAFDAKERQHWVNRLRATAEHHNDNIAMCAPPILRDSRSTSQHANKKSLSGSSDSLQSNTGPAAKEALRDRSTSPTLSSEPMKTPKSNLNKSSVTRADRSSVVITKRSQHKLSSISLDRDSAPLANARGMIVDAHTEQMLMAGKIEELPNSGGDITALDKEMLLLKATSNATLVCLEQCLSMLQQQQAAANQSIGSQVDGSIEWLDPKFSSVNHGPVSPAESFVSAASVADTFAPLVDSTGKGAHINHEEEVQDEQEYSDTELGAVEEHKSIILHLLSQLKLGMDLTKVVLPTFILEKRSLLELFADCMAHPDIFLRITEASDPEARMHAVLEWYLTSFHAGRKGSIAKKPYNPIIGETFHCSWNIPKTTSNGESQELRKLFYCAEQVSHHPPISAFYFECPESKVCMNASIWTKSKFMGMSIGVVMVGKLKLKLLEFDEEYEFSLPSAYARSILTVPWVELGDRVTINCFNTNYSSSVIFHTKPFYGGKLHKVNAEVKNPSGDVTCRVSGTWNDILEFNYADGSSKEIDTKQLKTCCKWVRPIASQGEFESRKLWTNVTEALKNGNIEEATQHKRFLEENQRRGERHRKETNTAFPTKYFHKKDDSWLYNEMLSDLP</sequence>
<dbReference type="EnsemblMetazoa" id="CapteT227574">
    <property type="protein sequence ID" value="CapteP227574"/>
    <property type="gene ID" value="CapteG227574"/>
</dbReference>
<evidence type="ECO:0000256" key="3">
    <source>
        <dbReference type="ARBA" id="ARBA00022448"/>
    </source>
</evidence>
<dbReference type="STRING" id="283909.R7TKH4"/>
<evidence type="ECO:0000256" key="8">
    <source>
        <dbReference type="ARBA" id="ARBA00023055"/>
    </source>
</evidence>
<dbReference type="PANTHER" id="PTHR10972:SF141">
    <property type="entry name" value="OXYSTEROL-BINDING PROTEIN"/>
    <property type="match status" value="1"/>
</dbReference>
<organism evidence="18">
    <name type="scientific">Capitella teleta</name>
    <name type="common">Polychaete worm</name>
    <dbReference type="NCBI Taxonomy" id="283909"/>
    <lineage>
        <taxon>Eukaryota</taxon>
        <taxon>Metazoa</taxon>
        <taxon>Spiralia</taxon>
        <taxon>Lophotrochozoa</taxon>
        <taxon>Annelida</taxon>
        <taxon>Polychaeta</taxon>
        <taxon>Sedentaria</taxon>
        <taxon>Scolecida</taxon>
        <taxon>Capitellidae</taxon>
        <taxon>Capitella</taxon>
    </lineage>
</organism>
<evidence type="ECO:0000256" key="13">
    <source>
        <dbReference type="ARBA" id="ARBA00065555"/>
    </source>
</evidence>
<reference evidence="18 20" key="2">
    <citation type="journal article" date="2013" name="Nature">
        <title>Insights into bilaterian evolution from three spiralian genomes.</title>
        <authorList>
            <person name="Simakov O."/>
            <person name="Marletaz F."/>
            <person name="Cho S.J."/>
            <person name="Edsinger-Gonzales E."/>
            <person name="Havlak P."/>
            <person name="Hellsten U."/>
            <person name="Kuo D.H."/>
            <person name="Larsson T."/>
            <person name="Lv J."/>
            <person name="Arendt D."/>
            <person name="Savage R."/>
            <person name="Osoegawa K."/>
            <person name="de Jong P."/>
            <person name="Grimwood J."/>
            <person name="Chapman J.A."/>
            <person name="Shapiro H."/>
            <person name="Aerts A."/>
            <person name="Otillar R.P."/>
            <person name="Terry A.Y."/>
            <person name="Boore J.L."/>
            <person name="Grigoriev I.V."/>
            <person name="Lindberg D.R."/>
            <person name="Seaver E.C."/>
            <person name="Weisblat D.A."/>
            <person name="Putnam N.H."/>
            <person name="Rokhsar D.S."/>
        </authorList>
    </citation>
    <scope>NUCLEOTIDE SEQUENCE</scope>
    <source>
        <strain evidence="18 20">I ESC-2004</strain>
    </source>
</reference>
<keyword evidence="9" id="KW-0446">Lipid-binding</keyword>
<evidence type="ECO:0000256" key="2">
    <source>
        <dbReference type="ARBA" id="ARBA00004414"/>
    </source>
</evidence>
<evidence type="ECO:0000256" key="6">
    <source>
        <dbReference type="ARBA" id="ARBA00022990"/>
    </source>
</evidence>
<reference evidence="19" key="3">
    <citation type="submission" date="2015-06" db="UniProtKB">
        <authorList>
            <consortium name="EnsemblMetazoa"/>
        </authorList>
    </citation>
    <scope>IDENTIFICATION</scope>
</reference>
<dbReference type="Pfam" id="PF01237">
    <property type="entry name" value="Oxysterol_BP"/>
    <property type="match status" value="1"/>
</dbReference>
<feature type="region of interest" description="Disordered" evidence="16">
    <location>
        <begin position="1"/>
        <end position="45"/>
    </location>
</feature>
<dbReference type="InterPro" id="IPR011993">
    <property type="entry name" value="PH-like_dom_sf"/>
</dbReference>
<evidence type="ECO:0000313" key="19">
    <source>
        <dbReference type="EnsemblMetazoa" id="CapteP227574"/>
    </source>
</evidence>
<dbReference type="EMBL" id="KB310276">
    <property type="protein sequence ID" value="ELT92046.1"/>
    <property type="molecule type" value="Genomic_DNA"/>
</dbReference>
<comment type="function">
    <text evidence="12">Plays a role in regulating ADIPOQ and FABP4 levels in differentiating adipocytes and is also involved in regulation of adipocyte triglyceride storage. Weakly binds 25-hydroxycholesterol. Interacts with OSBPL9 to function as lipid transfer proteins. Together they form a heterodimer that localizes at the ER-trans-Golgi membrane contact sites, and exchanges phosphatidylserine (1,2-diacyl-sn-glycero-3-phospho-L-serine, PS) for phosphatidylinositol-4-phosphate (1,2-diacyl-sn-glycero-3-phospho-(1D-myo-inositol 4-phosphate), PI(4)P) between the two organelles, a step that is critical for sphingomyelin synthesis in the Golgi complex.</text>
</comment>
<dbReference type="Pfam" id="PF00169">
    <property type="entry name" value="PH"/>
    <property type="match status" value="1"/>
</dbReference>
<evidence type="ECO:0000256" key="15">
    <source>
        <dbReference type="RuleBase" id="RU003845"/>
    </source>
</evidence>
<evidence type="ECO:0000256" key="5">
    <source>
        <dbReference type="ARBA" id="ARBA00022753"/>
    </source>
</evidence>
<dbReference type="InterPro" id="IPR037239">
    <property type="entry name" value="OSBP_sf"/>
</dbReference>
<evidence type="ECO:0000256" key="10">
    <source>
        <dbReference type="ARBA" id="ARBA00023136"/>
    </source>
</evidence>
<evidence type="ECO:0000313" key="18">
    <source>
        <dbReference type="EMBL" id="ELT92046.1"/>
    </source>
</evidence>
<feature type="region of interest" description="Disordered" evidence="16">
    <location>
        <begin position="159"/>
        <end position="227"/>
    </location>
</feature>
<proteinExistence type="inferred from homology"/>
<dbReference type="OMA" id="TNLITGW"/>
<feature type="domain" description="PH" evidence="17">
    <location>
        <begin position="44"/>
        <end position="142"/>
    </location>
</feature>
<dbReference type="GO" id="GO:0005829">
    <property type="term" value="C:cytosol"/>
    <property type="evidence" value="ECO:0007669"/>
    <property type="project" value="TreeGrafter"/>
</dbReference>
<keyword evidence="3 15" id="KW-0813">Transport</keyword>
<feature type="compositionally biased region" description="Basic residues" evidence="16">
    <location>
        <begin position="7"/>
        <end position="19"/>
    </location>
</feature>
<dbReference type="InterPro" id="IPR001849">
    <property type="entry name" value="PH_domain"/>
</dbReference>
<evidence type="ECO:0000256" key="14">
    <source>
        <dbReference type="RuleBase" id="RU003844"/>
    </source>
</evidence>
<keyword evidence="10" id="KW-0472">Membrane</keyword>
<dbReference type="InterPro" id="IPR000648">
    <property type="entry name" value="Oxysterol-bd"/>
</dbReference>
<evidence type="ECO:0000256" key="12">
    <source>
        <dbReference type="ARBA" id="ARBA00058048"/>
    </source>
</evidence>